<dbReference type="PROSITE" id="PS51257">
    <property type="entry name" value="PROKAR_LIPOPROTEIN"/>
    <property type="match status" value="1"/>
</dbReference>
<sequence>MASLRARSVLLAAALVAGTALLTACQSDTGDKASSDVTATASSTKAAAGAEDSSGADSNADASASSGTKAPAAESASDGTDEAGSGPTSASTDDEAGQGKEGKGVSGTWFGNVSYLAPGKYTVSGPKSEEQAFFTSDDTEIWGAGDICGDENGQSATKCTEQELEAAAKKGVSAEVKISNGIATRITDDH</sequence>
<evidence type="ECO:0008006" key="4">
    <source>
        <dbReference type="Google" id="ProtNLM"/>
    </source>
</evidence>
<feature type="region of interest" description="Disordered" evidence="1">
    <location>
        <begin position="27"/>
        <end position="109"/>
    </location>
</feature>
<dbReference type="AlphaFoldDB" id="A0AAU2VUF3"/>
<evidence type="ECO:0000313" key="3">
    <source>
        <dbReference type="EMBL" id="WTW70593.1"/>
    </source>
</evidence>
<dbReference type="EMBL" id="CP108313">
    <property type="protein sequence ID" value="WTW70593.1"/>
    <property type="molecule type" value="Genomic_DNA"/>
</dbReference>
<feature type="chain" id="PRO_5044018764" description="Lipoprotein" evidence="2">
    <location>
        <begin position="23"/>
        <end position="190"/>
    </location>
</feature>
<organism evidence="3">
    <name type="scientific">Streptomyces sp. NBC_00008</name>
    <dbReference type="NCBI Taxonomy" id="2903610"/>
    <lineage>
        <taxon>Bacteria</taxon>
        <taxon>Bacillati</taxon>
        <taxon>Actinomycetota</taxon>
        <taxon>Actinomycetes</taxon>
        <taxon>Kitasatosporales</taxon>
        <taxon>Streptomycetaceae</taxon>
        <taxon>Streptomyces</taxon>
    </lineage>
</organism>
<feature type="compositionally biased region" description="Low complexity" evidence="1">
    <location>
        <begin position="35"/>
        <end position="67"/>
    </location>
</feature>
<accession>A0AAU2VUF3</accession>
<feature type="signal peptide" evidence="2">
    <location>
        <begin position="1"/>
        <end position="22"/>
    </location>
</feature>
<evidence type="ECO:0000256" key="1">
    <source>
        <dbReference type="SAM" id="MobiDB-lite"/>
    </source>
</evidence>
<name>A0AAU2VUF3_9ACTN</name>
<protein>
    <recommendedName>
        <fullName evidence="4">Lipoprotein</fullName>
    </recommendedName>
</protein>
<proteinExistence type="predicted"/>
<evidence type="ECO:0000256" key="2">
    <source>
        <dbReference type="SAM" id="SignalP"/>
    </source>
</evidence>
<gene>
    <name evidence="3" type="ORF">OG398_21170</name>
</gene>
<reference evidence="3" key="1">
    <citation type="submission" date="2022-10" db="EMBL/GenBank/DDBJ databases">
        <title>The complete genomes of actinobacterial strains from the NBC collection.</title>
        <authorList>
            <person name="Joergensen T.S."/>
            <person name="Alvarez Arevalo M."/>
            <person name="Sterndorff E.B."/>
            <person name="Faurdal D."/>
            <person name="Vuksanovic O."/>
            <person name="Mourched A.-S."/>
            <person name="Charusanti P."/>
            <person name="Shaw S."/>
            <person name="Blin K."/>
            <person name="Weber T."/>
        </authorList>
    </citation>
    <scope>NUCLEOTIDE SEQUENCE</scope>
    <source>
        <strain evidence="3">NBC_00008</strain>
    </source>
</reference>
<keyword evidence="2" id="KW-0732">Signal</keyword>